<sequence>HVRSRASEDWRSAGEAKAGVTNFLGVHTDERARNGDLGKNSSSSERGGGAGRKTSLGNERGTTASKAAGVGGKDRAKGGADSESRLDWRGGWVGGGTGERGTSGRAADGAAGLRLVRSVVSRRRRWRRRCGGRGDWREGVGWVGARVDAGLLAAQPTGPGPLVYDAQLTGPGPPVYVVAVGLLGGGARLARGGGWGTGGRGRAVRCARKRAPKKGSQQSARAVSFTGRCYSLPSHGSNLIIEKLPKIRTRTVRSLRQFPPWTSSDSPARGLSGDARRGLSDDARGGNWRNDLYLFRPIELATIPIARFETAPSRCASDCDSVQKGPNSTPSCASGDLGATISPLANTDRKGGAFPIMHRQFLRAVGVTAATGNAALKLSRPAGYTTCAQQNEKQHMLPI</sequence>
<accession>K0R4K2</accession>
<feature type="compositionally biased region" description="Basic and acidic residues" evidence="1">
    <location>
        <begin position="72"/>
        <end position="88"/>
    </location>
</feature>
<evidence type="ECO:0000313" key="2">
    <source>
        <dbReference type="EMBL" id="EJK46609.1"/>
    </source>
</evidence>
<feature type="compositionally biased region" description="Polar residues" evidence="1">
    <location>
        <begin position="55"/>
        <end position="65"/>
    </location>
</feature>
<feature type="compositionally biased region" description="Gly residues" evidence="1">
    <location>
        <begin position="91"/>
        <end position="101"/>
    </location>
</feature>
<comment type="caution">
    <text evidence="2">The sequence shown here is derived from an EMBL/GenBank/DDBJ whole genome shotgun (WGS) entry which is preliminary data.</text>
</comment>
<gene>
    <name evidence="2" type="ORF">THAOC_34715</name>
</gene>
<evidence type="ECO:0000313" key="3">
    <source>
        <dbReference type="Proteomes" id="UP000266841"/>
    </source>
</evidence>
<feature type="non-terminal residue" evidence="2">
    <location>
        <position position="1"/>
    </location>
</feature>
<feature type="compositionally biased region" description="Basic and acidic residues" evidence="1">
    <location>
        <begin position="27"/>
        <end position="36"/>
    </location>
</feature>
<feature type="region of interest" description="Disordered" evidence="1">
    <location>
        <begin position="1"/>
        <end position="106"/>
    </location>
</feature>
<protein>
    <submittedName>
        <fullName evidence="2">Uncharacterized protein</fullName>
    </submittedName>
</protein>
<feature type="compositionally biased region" description="Basic and acidic residues" evidence="1">
    <location>
        <begin position="1"/>
        <end position="14"/>
    </location>
</feature>
<organism evidence="2 3">
    <name type="scientific">Thalassiosira oceanica</name>
    <name type="common">Marine diatom</name>
    <dbReference type="NCBI Taxonomy" id="159749"/>
    <lineage>
        <taxon>Eukaryota</taxon>
        <taxon>Sar</taxon>
        <taxon>Stramenopiles</taxon>
        <taxon>Ochrophyta</taxon>
        <taxon>Bacillariophyta</taxon>
        <taxon>Coscinodiscophyceae</taxon>
        <taxon>Thalassiosirophycidae</taxon>
        <taxon>Thalassiosirales</taxon>
        <taxon>Thalassiosiraceae</taxon>
        <taxon>Thalassiosira</taxon>
    </lineage>
</organism>
<dbReference type="AlphaFoldDB" id="K0R4K2"/>
<name>K0R4K2_THAOC</name>
<dbReference type="Proteomes" id="UP000266841">
    <property type="component" value="Unassembled WGS sequence"/>
</dbReference>
<keyword evidence="3" id="KW-1185">Reference proteome</keyword>
<evidence type="ECO:0000256" key="1">
    <source>
        <dbReference type="SAM" id="MobiDB-lite"/>
    </source>
</evidence>
<feature type="region of interest" description="Disordered" evidence="1">
    <location>
        <begin position="258"/>
        <end position="282"/>
    </location>
</feature>
<reference evidence="2 3" key="1">
    <citation type="journal article" date="2012" name="Genome Biol.">
        <title>Genome and low-iron response of an oceanic diatom adapted to chronic iron limitation.</title>
        <authorList>
            <person name="Lommer M."/>
            <person name="Specht M."/>
            <person name="Roy A.S."/>
            <person name="Kraemer L."/>
            <person name="Andreson R."/>
            <person name="Gutowska M.A."/>
            <person name="Wolf J."/>
            <person name="Bergner S.V."/>
            <person name="Schilhabel M.B."/>
            <person name="Klostermeier U.C."/>
            <person name="Beiko R.G."/>
            <person name="Rosenstiel P."/>
            <person name="Hippler M."/>
            <person name="Laroche J."/>
        </authorList>
    </citation>
    <scope>NUCLEOTIDE SEQUENCE [LARGE SCALE GENOMIC DNA]</scope>
    <source>
        <strain evidence="2 3">CCMP1005</strain>
    </source>
</reference>
<proteinExistence type="predicted"/>
<dbReference type="EMBL" id="AGNL01047642">
    <property type="protein sequence ID" value="EJK46609.1"/>
    <property type="molecule type" value="Genomic_DNA"/>
</dbReference>